<evidence type="ECO:0000256" key="1">
    <source>
        <dbReference type="SAM" id="MobiDB-lite"/>
    </source>
</evidence>
<comment type="caution">
    <text evidence="2">The sequence shown here is derived from an EMBL/GenBank/DDBJ whole genome shotgun (WGS) entry which is preliminary data.</text>
</comment>
<organism evidence="2 3">
    <name type="scientific">Vitis vinifera</name>
    <name type="common">Grape</name>
    <dbReference type="NCBI Taxonomy" id="29760"/>
    <lineage>
        <taxon>Eukaryota</taxon>
        <taxon>Viridiplantae</taxon>
        <taxon>Streptophyta</taxon>
        <taxon>Embryophyta</taxon>
        <taxon>Tracheophyta</taxon>
        <taxon>Spermatophyta</taxon>
        <taxon>Magnoliopsida</taxon>
        <taxon>eudicotyledons</taxon>
        <taxon>Gunneridae</taxon>
        <taxon>Pentapetalae</taxon>
        <taxon>rosids</taxon>
        <taxon>Vitales</taxon>
        <taxon>Vitaceae</taxon>
        <taxon>Viteae</taxon>
        <taxon>Vitis</taxon>
    </lineage>
</organism>
<dbReference type="AlphaFoldDB" id="A0A438CHH8"/>
<name>A0A438CHH8_VITVI</name>
<feature type="compositionally biased region" description="Pro residues" evidence="1">
    <location>
        <begin position="187"/>
        <end position="196"/>
    </location>
</feature>
<evidence type="ECO:0000313" key="3">
    <source>
        <dbReference type="Proteomes" id="UP000288805"/>
    </source>
</evidence>
<feature type="compositionally biased region" description="Polar residues" evidence="1">
    <location>
        <begin position="259"/>
        <end position="274"/>
    </location>
</feature>
<protein>
    <submittedName>
        <fullName evidence="2">Uncharacterized protein</fullName>
    </submittedName>
</protein>
<reference evidence="2 3" key="1">
    <citation type="journal article" date="2018" name="PLoS Genet.">
        <title>Population sequencing reveals clonal diversity and ancestral inbreeding in the grapevine cultivar Chardonnay.</title>
        <authorList>
            <person name="Roach M.J."/>
            <person name="Johnson D.L."/>
            <person name="Bohlmann J."/>
            <person name="van Vuuren H.J."/>
            <person name="Jones S.J."/>
            <person name="Pretorius I.S."/>
            <person name="Schmidt S.A."/>
            <person name="Borneman A.R."/>
        </authorList>
    </citation>
    <scope>NUCLEOTIDE SEQUENCE [LARGE SCALE GENOMIC DNA]</scope>
    <source>
        <strain evidence="3">cv. Chardonnay</strain>
        <tissue evidence="2">Leaf</tissue>
    </source>
</reference>
<sequence length="274" mass="30193">MHIVEPDHSIPSHILTSRYMTATGASGFIWTAPDVPSRSPTAIHFSIDGRQGILEARHIVEVLHIPYEPVDLADFQEWSPVSQRDMVHILSRGTFVDSFLLHKELPPGMLLIDVLLRSNLFPFQCLVQKRGAILDILFRISKGFYLGPHHLIMASLIHFEEKDELPTESGPPAPTAPMPEATYTAPPTTPTIPPNAPSTSEASIPISATEFRAMIQQHLGLLPPPQPDIPRPSKPIAPIEETIPAEKTTRVDVPIQPTYEATTKPSSSHDPTTT</sequence>
<evidence type="ECO:0000313" key="2">
    <source>
        <dbReference type="EMBL" id="RVW22595.1"/>
    </source>
</evidence>
<feature type="region of interest" description="Disordered" evidence="1">
    <location>
        <begin position="163"/>
        <end position="202"/>
    </location>
</feature>
<proteinExistence type="predicted"/>
<feature type="region of interest" description="Disordered" evidence="1">
    <location>
        <begin position="220"/>
        <end position="274"/>
    </location>
</feature>
<gene>
    <name evidence="2" type="ORF">CK203_109503</name>
</gene>
<dbReference type="EMBL" id="QGNW01002226">
    <property type="protein sequence ID" value="RVW22595.1"/>
    <property type="molecule type" value="Genomic_DNA"/>
</dbReference>
<feature type="compositionally biased region" description="Pro residues" evidence="1">
    <location>
        <begin position="222"/>
        <end position="235"/>
    </location>
</feature>
<dbReference type="Proteomes" id="UP000288805">
    <property type="component" value="Unassembled WGS sequence"/>
</dbReference>
<accession>A0A438CHH8</accession>